<feature type="region of interest" description="Disordered" evidence="1">
    <location>
        <begin position="26"/>
        <end position="63"/>
    </location>
</feature>
<evidence type="ECO:0000313" key="3">
    <source>
        <dbReference type="Proteomes" id="UP000321548"/>
    </source>
</evidence>
<protein>
    <submittedName>
        <fullName evidence="2">Host attachment protein</fullName>
    </submittedName>
</protein>
<sequence>MKPTWIVVANAFQAQLYERAKPRDPLQPLESFVHPESRLKSAELNDDQPGSTMTQGGGHTAYSPAVEMKDKEQEKFARQIVDRLQQGVHGDRCGALVLFASPAMLGILRNLLDGPSAKLVQHSAAIDLTAFSGRELETRIAQQLER</sequence>
<gene>
    <name evidence="2" type="ORF">FHP08_05380</name>
</gene>
<evidence type="ECO:0000313" key="2">
    <source>
        <dbReference type="EMBL" id="TXL67051.1"/>
    </source>
</evidence>
<accession>A0A5C8P0C2</accession>
<comment type="caution">
    <text evidence="2">The sequence shown here is derived from an EMBL/GenBank/DDBJ whole genome shotgun (WGS) entry which is preliminary data.</text>
</comment>
<organism evidence="2 3">
    <name type="scientific">Zeimonas arvi</name>
    <dbReference type="NCBI Taxonomy" id="2498847"/>
    <lineage>
        <taxon>Bacteria</taxon>
        <taxon>Pseudomonadati</taxon>
        <taxon>Pseudomonadota</taxon>
        <taxon>Betaproteobacteria</taxon>
        <taxon>Burkholderiales</taxon>
        <taxon>Burkholderiaceae</taxon>
        <taxon>Zeimonas</taxon>
    </lineage>
</organism>
<keyword evidence="3" id="KW-1185">Reference proteome</keyword>
<feature type="compositionally biased region" description="Basic and acidic residues" evidence="1">
    <location>
        <begin position="33"/>
        <end position="43"/>
    </location>
</feature>
<proteinExistence type="predicted"/>
<dbReference type="Pfam" id="PF10116">
    <property type="entry name" value="Host_attach"/>
    <property type="match status" value="1"/>
</dbReference>
<dbReference type="RefSeq" id="WP_147703300.1">
    <property type="nucleotide sequence ID" value="NZ_VDUY01000002.1"/>
</dbReference>
<dbReference type="Proteomes" id="UP000321548">
    <property type="component" value="Unassembled WGS sequence"/>
</dbReference>
<name>A0A5C8P0C2_9BURK</name>
<dbReference type="InterPro" id="IPR019291">
    <property type="entry name" value="Host_attachment_protein"/>
</dbReference>
<dbReference type="OrthoDB" id="329419at2"/>
<reference evidence="2 3" key="1">
    <citation type="submission" date="2019-06" db="EMBL/GenBank/DDBJ databases">
        <title>Quisquiliibacterium sp. nov., isolated from a maize field.</title>
        <authorList>
            <person name="Lin S.-Y."/>
            <person name="Tsai C.-F."/>
            <person name="Young C.-C."/>
        </authorList>
    </citation>
    <scope>NUCLEOTIDE SEQUENCE [LARGE SCALE GENOMIC DNA]</scope>
    <source>
        <strain evidence="2 3">CC-CFT501</strain>
    </source>
</reference>
<dbReference type="EMBL" id="VDUY01000002">
    <property type="protein sequence ID" value="TXL67051.1"/>
    <property type="molecule type" value="Genomic_DNA"/>
</dbReference>
<dbReference type="AlphaFoldDB" id="A0A5C8P0C2"/>
<evidence type="ECO:0000256" key="1">
    <source>
        <dbReference type="SAM" id="MobiDB-lite"/>
    </source>
</evidence>